<dbReference type="PROSITE" id="PS50004">
    <property type="entry name" value="C2"/>
    <property type="match status" value="1"/>
</dbReference>
<dbReference type="Gene3D" id="2.60.40.150">
    <property type="entry name" value="C2 domain"/>
    <property type="match status" value="1"/>
</dbReference>
<dbReference type="InterPro" id="IPR026847">
    <property type="entry name" value="VPS13"/>
</dbReference>
<reference evidence="4" key="1">
    <citation type="submission" date="2013-12" db="EMBL/GenBank/DDBJ databases">
        <title>The Genome Sequence of Aphanomyces invadans NJM9701.</title>
        <authorList>
            <consortium name="The Broad Institute Genomics Platform"/>
            <person name="Russ C."/>
            <person name="Tyler B."/>
            <person name="van West P."/>
            <person name="Dieguez-Uribeondo J."/>
            <person name="Young S.K."/>
            <person name="Zeng Q."/>
            <person name="Gargeya S."/>
            <person name="Fitzgerald M."/>
            <person name="Abouelleil A."/>
            <person name="Alvarado L."/>
            <person name="Chapman S.B."/>
            <person name="Gainer-Dewar J."/>
            <person name="Goldberg J."/>
            <person name="Griggs A."/>
            <person name="Gujja S."/>
            <person name="Hansen M."/>
            <person name="Howarth C."/>
            <person name="Imamovic A."/>
            <person name="Ireland A."/>
            <person name="Larimer J."/>
            <person name="McCowan C."/>
            <person name="Murphy C."/>
            <person name="Pearson M."/>
            <person name="Poon T.W."/>
            <person name="Priest M."/>
            <person name="Roberts A."/>
            <person name="Saif S."/>
            <person name="Shea T."/>
            <person name="Sykes S."/>
            <person name="Wortman J."/>
            <person name="Nusbaum C."/>
            <person name="Birren B."/>
        </authorList>
    </citation>
    <scope>NUCLEOTIDE SEQUENCE [LARGE SCALE GENOMIC DNA]</scope>
    <source>
        <strain evidence="4">NJM9701</strain>
    </source>
</reference>
<gene>
    <name evidence="4" type="ORF">H310_02722</name>
</gene>
<comment type="similarity">
    <text evidence="1">Belongs to the VPS13 family.</text>
</comment>
<dbReference type="GO" id="GO:0006623">
    <property type="term" value="P:protein targeting to vacuole"/>
    <property type="evidence" value="ECO:0007669"/>
    <property type="project" value="TreeGrafter"/>
</dbReference>
<dbReference type="EMBL" id="KI913955">
    <property type="protein sequence ID" value="ETW06466.1"/>
    <property type="molecule type" value="Genomic_DNA"/>
</dbReference>
<organism evidence="4">
    <name type="scientific">Aphanomyces invadans</name>
    <dbReference type="NCBI Taxonomy" id="157072"/>
    <lineage>
        <taxon>Eukaryota</taxon>
        <taxon>Sar</taxon>
        <taxon>Stramenopiles</taxon>
        <taxon>Oomycota</taxon>
        <taxon>Saprolegniomycetes</taxon>
        <taxon>Saprolegniales</taxon>
        <taxon>Verrucalvaceae</taxon>
        <taxon>Aphanomyces</taxon>
    </lineage>
</organism>
<feature type="domain" description="C2" evidence="3">
    <location>
        <begin position="501"/>
        <end position="659"/>
    </location>
</feature>
<dbReference type="SUPFAM" id="SSF49562">
    <property type="entry name" value="C2 domain (Calcium/lipid-binding domain, CaLB)"/>
    <property type="match status" value="1"/>
</dbReference>
<dbReference type="OrthoDB" id="61483at2759"/>
<dbReference type="GeneID" id="20079772"/>
<dbReference type="PANTHER" id="PTHR16166">
    <property type="entry name" value="VACUOLAR PROTEIN SORTING-ASSOCIATED PROTEIN VPS13"/>
    <property type="match status" value="1"/>
</dbReference>
<dbReference type="VEuPathDB" id="FungiDB:H310_02722"/>
<name>A0A024UJ67_9STRA</name>
<evidence type="ECO:0000313" key="4">
    <source>
        <dbReference type="EMBL" id="ETW06466.1"/>
    </source>
</evidence>
<feature type="compositionally biased region" description="Low complexity" evidence="2">
    <location>
        <begin position="1168"/>
        <end position="1184"/>
    </location>
</feature>
<feature type="region of interest" description="Disordered" evidence="2">
    <location>
        <begin position="1157"/>
        <end position="1194"/>
    </location>
</feature>
<feature type="region of interest" description="Disordered" evidence="2">
    <location>
        <begin position="399"/>
        <end position="435"/>
    </location>
</feature>
<proteinExistence type="inferred from homology"/>
<feature type="region of interest" description="Disordered" evidence="2">
    <location>
        <begin position="281"/>
        <end position="302"/>
    </location>
</feature>
<feature type="compositionally biased region" description="Polar residues" evidence="2">
    <location>
        <begin position="218"/>
        <end position="232"/>
    </location>
</feature>
<feature type="compositionally biased region" description="Polar residues" evidence="2">
    <location>
        <begin position="422"/>
        <end position="435"/>
    </location>
</feature>
<dbReference type="Pfam" id="PF00168">
    <property type="entry name" value="C2"/>
    <property type="match status" value="1"/>
</dbReference>
<dbReference type="InterPro" id="IPR000008">
    <property type="entry name" value="C2_dom"/>
</dbReference>
<evidence type="ECO:0000256" key="1">
    <source>
        <dbReference type="ARBA" id="ARBA00006545"/>
    </source>
</evidence>
<dbReference type="GO" id="GO:0045053">
    <property type="term" value="P:protein retention in Golgi apparatus"/>
    <property type="evidence" value="ECO:0007669"/>
    <property type="project" value="TreeGrafter"/>
</dbReference>
<dbReference type="eggNOG" id="KOG1809">
    <property type="taxonomic scope" value="Eukaryota"/>
</dbReference>
<feature type="region of interest" description="Disordered" evidence="2">
    <location>
        <begin position="196"/>
        <end position="232"/>
    </location>
</feature>
<accession>A0A024UJ67</accession>
<feature type="region of interest" description="Disordered" evidence="2">
    <location>
        <begin position="1848"/>
        <end position="1879"/>
    </location>
</feature>
<feature type="compositionally biased region" description="Low complexity" evidence="2">
    <location>
        <begin position="281"/>
        <end position="294"/>
    </location>
</feature>
<evidence type="ECO:0000259" key="3">
    <source>
        <dbReference type="PROSITE" id="PS50004"/>
    </source>
</evidence>
<evidence type="ECO:0000256" key="2">
    <source>
        <dbReference type="SAM" id="MobiDB-lite"/>
    </source>
</evidence>
<feature type="region of interest" description="Disordered" evidence="2">
    <location>
        <begin position="49"/>
        <end position="69"/>
    </location>
</feature>
<dbReference type="RefSeq" id="XP_008864541.1">
    <property type="nucleotide sequence ID" value="XM_008866319.1"/>
</dbReference>
<dbReference type="CDD" id="cd00030">
    <property type="entry name" value="C2"/>
    <property type="match status" value="1"/>
</dbReference>
<protein>
    <recommendedName>
        <fullName evidence="3">C2 domain-containing protein</fullName>
    </recommendedName>
</protein>
<dbReference type="SMART" id="SM00239">
    <property type="entry name" value="C2"/>
    <property type="match status" value="1"/>
</dbReference>
<dbReference type="InterPro" id="IPR035892">
    <property type="entry name" value="C2_domain_sf"/>
</dbReference>
<sequence>MQPFIGHLKLPVRRRHRARVQYLSTQRIHESSGKFSLDVVGPTDLSLVANTNKTPNATTARGNPPSTKAPMMVDHTHAPLDVVRVHTRMCGPTFVSVVRAVTRVDEVAYRLDNETASHVLYYRQVGVDSPTNGWKELGPGKSTVYVWAEPLALHQLSICLRHEDAAARPSQRQLWTTRATKLNGLLLAPRKQSTGIELKGMGSGSGGGRWATPPPTSAKPQSSAGAQPPTSQYVHHAKQFGYASSLLSERKGLGLDDVEAIHLDVIGLQMALVRPTTTASTATSLGGASSGNSTHSTTPQGAETTKLVNHTLLAPSDLLSKPFLQKPKRHTSYARIENDGVTRVLRVRDTTGLDDEKARFVKEEARVQRLLFHLLALQCGSAFASVHLSAEPGHLRRGLSPLVDHKPRSTPFSSGHRRTASAVASTRSQSSPLCSSTSAMHRSLRTSSCVHESVLQKDGSNMGGLDELGGRGGAMGLTLFQSMMEPPPTAAIHRTEAANRALYDRIVPYMTTPVLEDVNQVLIQVVSASGLKAAAPADGGWSNPYCIVTMAPTANGSTATISCGGHPGPSSRFATIASSKLTLAMAKRMEQRTYYIERTMDPVWRDQVFLFEKAHGPDTPCTVQIDVRSHSPLGKHVFLGRAVVGIDGGALAKHVTIKLVGAKAHHVVTGTIDVVVETARTQSQLVEYWYHQLRQRAQVLSAQLVYLRSRVRQIDMERAMEHKRKLNVAAEPHSKQVKGRTKAKALLLQNKDKLVAHKNKLKDKWTQQLQQLQHPIHMNEKLAHFRDVAEKRWLQEVKKLHKANVRTSILHVKRLFAKDSTSSAGGASAATGRAAKDHGGLSFKASMNKFRSVHHVKPHQSANSNTDYVDEIKRCYRRLVRSGGNVVVGVAEGRHFGRLGVDKVHCVVLCQDTTFVTPKAKAEDVVMWPAGTAGASPVPKIPLRRHRGELVVHVVGTSKRASTGRIVGHVRVPMDVALDYCGRHGGTFSTWFPIAPLADAAPLELDLHKLVHPVEMKLGYSSPPSSAPCIHLSMTYEPEQSSFVLGHVRSYVSVVVGELALSLSAPVSAMDHSKDNTVETHEMLRISFAGIDVKCLTSSKQCQWTVDLDSFQVDNQRSAALNQTDVPVMVSRASHEMACGGTAKPVKPLLQAVVITHPRKDQQQHVDTSSSSRPTGGSPTNSTGRRGGPTGLSTDTAARHITHIELVALSIDETDWTFDEVMLRTLYDVCERLYDKHQPVFGSAIGAGASPVGAVVAPAIAGIASVYIARLDVRPFKCNVTFRKSTSYAPTTAAAMPNTHRKAKFMHSFVAAIFNLANTIENAPLEFNALRLDHEITDFHHLQDHVFQHYTTNVLRQLYKLIGSMNFMGNPVGLAANVAGGVRDFVVQPYAGLTSGGPSGLVRGLTKGTASLLGHTAFGLFDTTSRMTGAMGNTVVAFSRDRVFKAKRNVYALARPTTRRDQLRLDIQKLKHDVCSGIIGGLTGLVLDPIRGGRRGGLRGFAGGVAQGLSGVLVKPVVGAIDLATHVVEGARDVAGLAFGTKKTAFDKLRKRMSHVFGADGRLLPHDASEIWSTAVVAYLHATSRQQHATSGVHKVTDMDPPMQLVWATAFKTDVGRVSLVVVRKCELLCAEISTANWQQPRLLWRVPTDRVAFVERVAAVHLAVHFRRSVEDQARPFKVAKTTPAKRGLHRPRADSCPSPKLCKIDGSSSETCNKDDIDDLDTVEVVVTAAWEDARHFERDAAKMAQLVAVLRHQYAFVGSIRDDVDGDGDDASERRTKWVVDPPTLPSTTALQQFAFQRLHVTQETLKTQYCVNDEDLAKLERCPWTEFDGHDAVRLWAGCADPPSNGALSAPAGADAKKAGAKPRAPSLVTPGSTR</sequence>
<feature type="compositionally biased region" description="Low complexity" evidence="2">
    <location>
        <begin position="49"/>
        <end position="60"/>
    </location>
</feature>
<dbReference type="PANTHER" id="PTHR16166:SF93">
    <property type="entry name" value="INTERMEMBRANE LIPID TRANSFER PROTEIN VPS13"/>
    <property type="match status" value="1"/>
</dbReference>